<dbReference type="EMBL" id="KN824279">
    <property type="protein sequence ID" value="KIM33069.1"/>
    <property type="molecule type" value="Genomic_DNA"/>
</dbReference>
<evidence type="ECO:0000256" key="1">
    <source>
        <dbReference type="SAM" id="SignalP"/>
    </source>
</evidence>
<dbReference type="OrthoDB" id="73875at2759"/>
<keyword evidence="1" id="KW-0732">Signal</keyword>
<feature type="chain" id="PRO_5002162015" evidence="1">
    <location>
        <begin position="23"/>
        <end position="648"/>
    </location>
</feature>
<dbReference type="Proteomes" id="UP000054097">
    <property type="component" value="Unassembled WGS sequence"/>
</dbReference>
<keyword evidence="3" id="KW-1185">Reference proteome</keyword>
<evidence type="ECO:0000313" key="2">
    <source>
        <dbReference type="EMBL" id="KIM33069.1"/>
    </source>
</evidence>
<protein>
    <submittedName>
        <fullName evidence="2">Uncharacterized protein</fullName>
    </submittedName>
</protein>
<feature type="signal peptide" evidence="1">
    <location>
        <begin position="1"/>
        <end position="22"/>
    </location>
</feature>
<dbReference type="STRING" id="933852.A0A0C3BM02"/>
<proteinExistence type="predicted"/>
<gene>
    <name evidence="2" type="ORF">M408DRAFT_326729</name>
</gene>
<name>A0A0C3BM02_SERVB</name>
<reference evidence="3" key="2">
    <citation type="submission" date="2015-01" db="EMBL/GenBank/DDBJ databases">
        <title>Evolutionary Origins and Diversification of the Mycorrhizal Mutualists.</title>
        <authorList>
            <consortium name="DOE Joint Genome Institute"/>
            <consortium name="Mycorrhizal Genomics Consortium"/>
            <person name="Kohler A."/>
            <person name="Kuo A."/>
            <person name="Nagy L.G."/>
            <person name="Floudas D."/>
            <person name="Copeland A."/>
            <person name="Barry K.W."/>
            <person name="Cichocki N."/>
            <person name="Veneault-Fourrey C."/>
            <person name="LaButti K."/>
            <person name="Lindquist E.A."/>
            <person name="Lipzen A."/>
            <person name="Lundell T."/>
            <person name="Morin E."/>
            <person name="Murat C."/>
            <person name="Riley R."/>
            <person name="Ohm R."/>
            <person name="Sun H."/>
            <person name="Tunlid A."/>
            <person name="Henrissat B."/>
            <person name="Grigoriev I.V."/>
            <person name="Hibbett D.S."/>
            <person name="Martin F."/>
        </authorList>
    </citation>
    <scope>NUCLEOTIDE SEQUENCE [LARGE SCALE GENOMIC DNA]</scope>
    <source>
        <strain evidence="3">MAFF 305830</strain>
    </source>
</reference>
<reference evidence="2 3" key="1">
    <citation type="submission" date="2014-04" db="EMBL/GenBank/DDBJ databases">
        <authorList>
            <consortium name="DOE Joint Genome Institute"/>
            <person name="Kuo A."/>
            <person name="Zuccaro A."/>
            <person name="Kohler A."/>
            <person name="Nagy L.G."/>
            <person name="Floudas D."/>
            <person name="Copeland A."/>
            <person name="Barry K.W."/>
            <person name="Cichocki N."/>
            <person name="Veneault-Fourrey C."/>
            <person name="LaButti K."/>
            <person name="Lindquist E.A."/>
            <person name="Lipzen A."/>
            <person name="Lundell T."/>
            <person name="Morin E."/>
            <person name="Murat C."/>
            <person name="Sun H."/>
            <person name="Tunlid A."/>
            <person name="Henrissat B."/>
            <person name="Grigoriev I.V."/>
            <person name="Hibbett D.S."/>
            <person name="Martin F."/>
            <person name="Nordberg H.P."/>
            <person name="Cantor M.N."/>
            <person name="Hua S.X."/>
        </authorList>
    </citation>
    <scope>NUCLEOTIDE SEQUENCE [LARGE SCALE GENOMIC DNA]</scope>
    <source>
        <strain evidence="2 3">MAFF 305830</strain>
    </source>
</reference>
<dbReference type="AlphaFoldDB" id="A0A0C3BM02"/>
<evidence type="ECO:0000313" key="3">
    <source>
        <dbReference type="Proteomes" id="UP000054097"/>
    </source>
</evidence>
<dbReference type="Gene3D" id="1.20.120.20">
    <property type="entry name" value="Apolipoprotein"/>
    <property type="match status" value="1"/>
</dbReference>
<sequence length="648" mass="66939">MISLPSLLSLVPFFIAAAAADATPCTTGTCTYRSGDGSTSAWSILAINTENPTSLSDITDAAGWDIISCDPYSTGPQDIRLVCVDRTKGCDQLFEGGEENTIIRLPENCAGGPFARVVKSWIPDDQTLPTRLAKRQLDAPVRALTLDFDFSRIPVSNGKVWITASATNSKAQRDALSQSAAKRSLGPLRHATRSGQGHAIVRDFVESSKKKRATARPRRGFFDDVLGSAGDALNSAGNAISGAANDAVDAVSGAAGQVGDTLQDFGNSVVDGAQDAVGAVENGLGSAGDSIGQIIDTTTGAVKDFVESLDDRTSFNESTSNSFTALDIDQSFPVLSASLACPGNGTRPAFDASIAVTAAVKAKIDADVGFIVTGSIVPPQINDLAFTSNLRGNVVAAFDVKASAQGTFDTGLIPLLKTGLPGLSFPGILTVGPSISLNAQGKATLGITADIKVSSTFDLPQVNLVFPPSQGQSAAQVIPGSTPIKVDVGTSVELKGRAEVHIIPRLDIGVEILNGAAKTTVFLNVDGSAGVDFSLSAGADFTPVSGTNELPVVELKDVETKFGGTVGADVGININAGATAALVPFFDQTVSVPLFSKTFPIFTKTFGQPAVKRSLLDERATPADGLICPISFDVSQPILELEAPAPPQ</sequence>
<dbReference type="HOGENOM" id="CLU_022145_0_0_1"/>
<organism evidence="2 3">
    <name type="scientific">Serendipita vermifera MAFF 305830</name>
    <dbReference type="NCBI Taxonomy" id="933852"/>
    <lineage>
        <taxon>Eukaryota</taxon>
        <taxon>Fungi</taxon>
        <taxon>Dikarya</taxon>
        <taxon>Basidiomycota</taxon>
        <taxon>Agaricomycotina</taxon>
        <taxon>Agaricomycetes</taxon>
        <taxon>Sebacinales</taxon>
        <taxon>Serendipitaceae</taxon>
        <taxon>Serendipita</taxon>
    </lineage>
</organism>
<accession>A0A0C3BM02</accession>